<feature type="transmembrane region" description="Helical" evidence="2">
    <location>
        <begin position="162"/>
        <end position="181"/>
    </location>
</feature>
<reference evidence="3 4" key="1">
    <citation type="submission" date="2017-05" db="EMBL/GenBank/DDBJ databases">
        <title>Complete genome sequence of Streptomyces sp. SCSIO 03032 revealed the diverse biosynthetic pathways for its bioactive secondary metabolites.</title>
        <authorList>
            <person name="Ma L."/>
            <person name="Zhu Y."/>
            <person name="Zhang W."/>
            <person name="Zhang G."/>
            <person name="Tian X."/>
            <person name="Zhang S."/>
            <person name="Zhang C."/>
        </authorList>
    </citation>
    <scope>NUCLEOTIDE SEQUENCE [LARGE SCALE GENOMIC DNA]</scope>
    <source>
        <strain evidence="3 4">SCSIO 03032</strain>
    </source>
</reference>
<gene>
    <name evidence="3" type="ORF">CAG99_00125</name>
</gene>
<keyword evidence="2" id="KW-0472">Membrane</keyword>
<proteinExistence type="predicted"/>
<sequence length="199" mass="20909">MTTPRSPLADTVSGAAHRRPAPVPVSPPTGGAKALAALRIAIGAVFLWTFLDKSFGFGYPTTSENSWISGGSPAAGYLGSVSGGPMRSTYNDWAGQVWVDWMYMAGMLGLGVALVAGIGLRVTAVAGSVMMLFLWLGEFPPARHLSDGAPSGSSNPLVDHHVVYAAVMVVLAFASAGRVWGLGRLWERTAIVRGNPWLR</sequence>
<dbReference type="EMBL" id="CP021121">
    <property type="protein sequence ID" value="ARQ67458.1"/>
    <property type="molecule type" value="Genomic_DNA"/>
</dbReference>
<dbReference type="AlphaFoldDB" id="A0A1W7CRN8"/>
<evidence type="ECO:0000256" key="2">
    <source>
        <dbReference type="SAM" id="Phobius"/>
    </source>
</evidence>
<keyword evidence="2" id="KW-0812">Transmembrane</keyword>
<evidence type="ECO:0000313" key="4">
    <source>
        <dbReference type="Proteomes" id="UP000194218"/>
    </source>
</evidence>
<organism evidence="3 4">
    <name type="scientific">Streptomyces marincola</name>
    <dbReference type="NCBI Taxonomy" id="2878388"/>
    <lineage>
        <taxon>Bacteria</taxon>
        <taxon>Bacillati</taxon>
        <taxon>Actinomycetota</taxon>
        <taxon>Actinomycetes</taxon>
        <taxon>Kitasatosporales</taxon>
        <taxon>Streptomycetaceae</taxon>
        <taxon>Streptomyces</taxon>
    </lineage>
</organism>
<dbReference type="RefSeq" id="WP_086156979.1">
    <property type="nucleotide sequence ID" value="NZ_CP021121.1"/>
</dbReference>
<name>A0A1W7CRN8_9ACTN</name>
<accession>A0A1W7CRN8</accession>
<evidence type="ECO:0008006" key="5">
    <source>
        <dbReference type="Google" id="ProtNLM"/>
    </source>
</evidence>
<keyword evidence="2" id="KW-1133">Transmembrane helix</keyword>
<feature type="region of interest" description="Disordered" evidence="1">
    <location>
        <begin position="1"/>
        <end position="27"/>
    </location>
</feature>
<dbReference type="Proteomes" id="UP000194218">
    <property type="component" value="Chromosome"/>
</dbReference>
<feature type="transmembrane region" description="Helical" evidence="2">
    <location>
        <begin position="108"/>
        <end position="136"/>
    </location>
</feature>
<dbReference type="KEGG" id="smao:CAG99_00125"/>
<protein>
    <recommendedName>
        <fullName evidence="5">Thiosulfate dehydrogenase [quinone] large subunit</fullName>
    </recommendedName>
</protein>
<evidence type="ECO:0000256" key="1">
    <source>
        <dbReference type="SAM" id="MobiDB-lite"/>
    </source>
</evidence>
<dbReference type="OrthoDB" id="3253635at2"/>
<evidence type="ECO:0000313" key="3">
    <source>
        <dbReference type="EMBL" id="ARQ67458.1"/>
    </source>
</evidence>
<keyword evidence="4" id="KW-1185">Reference proteome</keyword>